<gene>
    <name evidence="1" type="ORF">A3A75_01980</name>
</gene>
<evidence type="ECO:0000313" key="2">
    <source>
        <dbReference type="Proteomes" id="UP000179018"/>
    </source>
</evidence>
<dbReference type="EMBL" id="MGHC01000002">
    <property type="protein sequence ID" value="OGM61005.1"/>
    <property type="molecule type" value="Genomic_DNA"/>
</dbReference>
<comment type="caution">
    <text evidence="1">The sequence shown here is derived from an EMBL/GenBank/DDBJ whole genome shotgun (WGS) entry which is preliminary data.</text>
</comment>
<dbReference type="Proteomes" id="UP000179018">
    <property type="component" value="Unassembled WGS sequence"/>
</dbReference>
<evidence type="ECO:0000313" key="1">
    <source>
        <dbReference type="EMBL" id="OGM61005.1"/>
    </source>
</evidence>
<dbReference type="AlphaFoldDB" id="A0A1F8BCC1"/>
<accession>A0A1F8BCC1</accession>
<dbReference type="STRING" id="1802516.A3A75_01980"/>
<sequence>MEDKTELEEQIVLTPERISNALINQAKWKRILADPQVKEGAKAVGRTLVNTGIAAGELVPFLGEVGSWGADLAKIATHLAKRYGVELHLDLTPDVPKGSLII</sequence>
<organism evidence="1 2">
    <name type="scientific">Candidatus Woesebacteria bacterium RIFCSPLOWO2_01_FULL_39_10</name>
    <dbReference type="NCBI Taxonomy" id="1802516"/>
    <lineage>
        <taxon>Bacteria</taxon>
        <taxon>Candidatus Woeseibacteriota</taxon>
    </lineage>
</organism>
<name>A0A1F8BCC1_9BACT</name>
<protein>
    <submittedName>
        <fullName evidence="1">Uncharacterized protein</fullName>
    </submittedName>
</protein>
<reference evidence="1 2" key="1">
    <citation type="journal article" date="2016" name="Nat. Commun.">
        <title>Thousands of microbial genomes shed light on interconnected biogeochemical processes in an aquifer system.</title>
        <authorList>
            <person name="Anantharaman K."/>
            <person name="Brown C.T."/>
            <person name="Hug L.A."/>
            <person name="Sharon I."/>
            <person name="Castelle C.J."/>
            <person name="Probst A.J."/>
            <person name="Thomas B.C."/>
            <person name="Singh A."/>
            <person name="Wilkins M.J."/>
            <person name="Karaoz U."/>
            <person name="Brodie E.L."/>
            <person name="Williams K.H."/>
            <person name="Hubbard S.S."/>
            <person name="Banfield J.F."/>
        </authorList>
    </citation>
    <scope>NUCLEOTIDE SEQUENCE [LARGE SCALE GENOMIC DNA]</scope>
</reference>
<proteinExistence type="predicted"/>